<keyword evidence="4" id="KW-1185">Reference proteome</keyword>
<feature type="domain" description="Tetratrico peptide repeat group 5" evidence="2">
    <location>
        <begin position="24"/>
        <end position="142"/>
    </location>
</feature>
<evidence type="ECO:0000313" key="4">
    <source>
        <dbReference type="Proteomes" id="UP000265801"/>
    </source>
</evidence>
<dbReference type="InterPro" id="IPR019734">
    <property type="entry name" value="TPR_rpt"/>
</dbReference>
<evidence type="ECO:0000256" key="1">
    <source>
        <dbReference type="PROSITE-ProRule" id="PRU00339"/>
    </source>
</evidence>
<dbReference type="Pfam" id="PF12688">
    <property type="entry name" value="TPR_5"/>
    <property type="match status" value="1"/>
</dbReference>
<reference evidence="3 4" key="1">
    <citation type="submission" date="2018-09" db="EMBL/GenBank/DDBJ databases">
        <title>Bacillus saliacetes sp. nov., isolated from Thai shrimp paste (Ka-pi).</title>
        <authorList>
            <person name="Daroonpunt R."/>
            <person name="Tanasupawat S."/>
            <person name="Yiamsombut S."/>
        </authorList>
    </citation>
    <scope>NUCLEOTIDE SEQUENCE [LARGE SCALE GENOMIC DNA]</scope>
    <source>
        <strain evidence="3 4">SKP7-4</strain>
    </source>
</reference>
<dbReference type="InterPro" id="IPR011990">
    <property type="entry name" value="TPR-like_helical_dom_sf"/>
</dbReference>
<dbReference type="InterPro" id="IPR041656">
    <property type="entry name" value="TPR_5"/>
</dbReference>
<protein>
    <recommendedName>
        <fullName evidence="2">Tetratrico peptide repeat group 5 domain-containing protein</fullName>
    </recommendedName>
</protein>
<dbReference type="Proteomes" id="UP000265801">
    <property type="component" value="Unassembled WGS sequence"/>
</dbReference>
<dbReference type="Gene3D" id="1.25.40.10">
    <property type="entry name" value="Tetratricopeptide repeat domain"/>
    <property type="match status" value="1"/>
</dbReference>
<keyword evidence="1" id="KW-0802">TPR repeat</keyword>
<gene>
    <name evidence="3" type="ORF">D3H55_03645</name>
</gene>
<dbReference type="EMBL" id="QXIR01000003">
    <property type="protein sequence ID" value="RIW37769.1"/>
    <property type="molecule type" value="Genomic_DNA"/>
</dbReference>
<dbReference type="PROSITE" id="PS50005">
    <property type="entry name" value="TPR"/>
    <property type="match status" value="1"/>
</dbReference>
<accession>A0A3A1R5A0</accession>
<organism evidence="3 4">
    <name type="scientific">Bacillus salacetis</name>
    <dbReference type="NCBI Taxonomy" id="2315464"/>
    <lineage>
        <taxon>Bacteria</taxon>
        <taxon>Bacillati</taxon>
        <taxon>Bacillota</taxon>
        <taxon>Bacilli</taxon>
        <taxon>Bacillales</taxon>
        <taxon>Bacillaceae</taxon>
        <taxon>Bacillus</taxon>
    </lineage>
</organism>
<sequence length="150" mass="17211">MSNKEYDEAKVMLEAMINDSPEDPVINYHCAAVNDALGYETKAIPYYRRALENGVSGDLREAAYIQLGSSYRCIGEYDFAGEVLEKGLSEFPENPAMKVFYNMTLYNKGDHKKAFTNMLADLVSGSSEEWIRKYEKALRFYSEDVDKVWR</sequence>
<dbReference type="AlphaFoldDB" id="A0A3A1R5A0"/>
<evidence type="ECO:0000259" key="2">
    <source>
        <dbReference type="Pfam" id="PF12688"/>
    </source>
</evidence>
<dbReference type="SUPFAM" id="SSF48452">
    <property type="entry name" value="TPR-like"/>
    <property type="match status" value="1"/>
</dbReference>
<name>A0A3A1R5A0_9BACI</name>
<proteinExistence type="predicted"/>
<evidence type="ECO:0000313" key="3">
    <source>
        <dbReference type="EMBL" id="RIW37769.1"/>
    </source>
</evidence>
<dbReference type="OrthoDB" id="193829at2"/>
<feature type="repeat" description="TPR" evidence="1">
    <location>
        <begin position="61"/>
        <end position="94"/>
    </location>
</feature>
<comment type="caution">
    <text evidence="3">The sequence shown here is derived from an EMBL/GenBank/DDBJ whole genome shotgun (WGS) entry which is preliminary data.</text>
</comment>